<dbReference type="Proteomes" id="UP000824782">
    <property type="component" value="Unassembled WGS sequence"/>
</dbReference>
<comment type="caution">
    <text evidence="1">The sequence shown here is derived from an EMBL/GenBank/DDBJ whole genome shotgun (WGS) entry which is preliminary data.</text>
</comment>
<keyword evidence="2" id="KW-1185">Reference proteome</keyword>
<sequence>MSNSNILEQKPHPLSSVNPAFYNILWVGYLLGEVFSCSLPPHHQLHLYCSRDPPPSSCLVSPILCVLLET</sequence>
<accession>A0AAV6YER9</accession>
<name>A0AAV6YER9_ENGPU</name>
<evidence type="ECO:0000313" key="2">
    <source>
        <dbReference type="Proteomes" id="UP000824782"/>
    </source>
</evidence>
<protein>
    <submittedName>
        <fullName evidence="1">Uncharacterized protein</fullName>
    </submittedName>
</protein>
<evidence type="ECO:0000313" key="1">
    <source>
        <dbReference type="EMBL" id="KAG8535692.1"/>
    </source>
</evidence>
<reference evidence="1" key="1">
    <citation type="thesis" date="2020" institute="ProQuest LLC" country="789 East Eisenhower Parkway, Ann Arbor, MI, USA">
        <title>Comparative Genomics and Chromosome Evolution.</title>
        <authorList>
            <person name="Mudd A.B."/>
        </authorList>
    </citation>
    <scope>NUCLEOTIDE SEQUENCE</scope>
    <source>
        <strain evidence="1">237g6f4</strain>
        <tissue evidence="1">Blood</tissue>
    </source>
</reference>
<dbReference type="EMBL" id="WNYA01059615">
    <property type="protein sequence ID" value="KAG8535692.1"/>
    <property type="molecule type" value="Genomic_DNA"/>
</dbReference>
<organism evidence="1 2">
    <name type="scientific">Engystomops pustulosus</name>
    <name type="common">Tungara frog</name>
    <name type="synonym">Physalaemus pustulosus</name>
    <dbReference type="NCBI Taxonomy" id="76066"/>
    <lineage>
        <taxon>Eukaryota</taxon>
        <taxon>Metazoa</taxon>
        <taxon>Chordata</taxon>
        <taxon>Craniata</taxon>
        <taxon>Vertebrata</taxon>
        <taxon>Euteleostomi</taxon>
        <taxon>Amphibia</taxon>
        <taxon>Batrachia</taxon>
        <taxon>Anura</taxon>
        <taxon>Neobatrachia</taxon>
        <taxon>Hyloidea</taxon>
        <taxon>Leptodactylidae</taxon>
        <taxon>Leiuperinae</taxon>
        <taxon>Engystomops</taxon>
    </lineage>
</organism>
<gene>
    <name evidence="1" type="ORF">GDO81_027963</name>
</gene>
<proteinExistence type="predicted"/>
<dbReference type="AlphaFoldDB" id="A0AAV6YER9"/>